<dbReference type="InterPro" id="IPR013943">
    <property type="entry name" value="Pet127"/>
</dbReference>
<feature type="compositionally biased region" description="Basic residues" evidence="1">
    <location>
        <begin position="107"/>
        <end position="119"/>
    </location>
</feature>
<proteinExistence type="predicted"/>
<dbReference type="GO" id="GO:0000964">
    <property type="term" value="P:mitochondrial RNA 5'-end processing"/>
    <property type="evidence" value="ECO:0007669"/>
    <property type="project" value="TreeGrafter"/>
</dbReference>
<evidence type="ECO:0000256" key="1">
    <source>
        <dbReference type="SAM" id="MobiDB-lite"/>
    </source>
</evidence>
<dbReference type="EMBL" id="BLZA01000018">
    <property type="protein sequence ID" value="GHJ86414.1"/>
    <property type="molecule type" value="Genomic_DNA"/>
</dbReference>
<dbReference type="PANTHER" id="PTHR31014">
    <property type="entry name" value="MITOCHONDRIAL TRANSLATION SYSTEM COMPONENT PET127-RELATED"/>
    <property type="match status" value="1"/>
</dbReference>
<evidence type="ECO:0000313" key="2">
    <source>
        <dbReference type="EMBL" id="GHJ86414.1"/>
    </source>
</evidence>
<feature type="compositionally biased region" description="Low complexity" evidence="1">
    <location>
        <begin position="23"/>
        <end position="32"/>
    </location>
</feature>
<dbReference type="AlphaFoldDB" id="A0A8H3TSV3"/>
<sequence length="765" mass="86030">MIRPTCTPHRIIPPLRILRHYHPTPTRRTTAPNPSPPGLASQLLRKLPGGNTQTPTSHEGKPQPTPRGTKVPIAEQHKIHVSPQQQQQQQHHKEAAPSGSRISRVAERRRVRRKAKKERKKAERRTAAAGTGTGSAVPMGAGHGERSVSTEEARDRFEALLGEFRAGRTEHEHALAEAEAEAEDLDQPVVPEEVVQAVMEEMTMERDKSFGNTCAQGTLEAKKLSITGLVPDYEQPPVASLKRGLSRVLFNPTVHFLRDPHSLVYNFPPSLERIPPRETFAAHRLPGYVTASQDTDLAALARQHGLRYFGSTSTLTAALSQIYFLISGFRPVNTSGLSQAFADERNDFTAGAKLPAMLWVRHMGDGLYAVDNDKRWDVEENVLSDLGRVMEKMLTSDEKEMARFMTSSPESAVPEAERQQREAYHYSKARSLLMRSQLDCKDARLPGKGTFDIKTRAALVIRHDRANWEENSAYDIHKLTGLKESFEKEFYDMTRSAFLKYSMQVRIGNMDGIFVAYHNTARIFGFQYISLAEMDSILHGSPEMGAQAFKYAVALFETILDEATAIYPEQTFNLVLEAVKSTTTGGHLNIFVTPETPNEETPIVQFKLEVANKLEGSAVQGPVEFEKHPKRRGRVTWTMDYKLSRNHDTAAGKQRARDQLHAARNKIKNMAMLSLPAGKTKEDMERAEKTRSTETTRCTDDDTPLDPSRLEVKPVPSLPAVMLKWKEPDHHILRMREMAQQSGKGYRRRMAAVQGRKPVVYRDHS</sequence>
<feature type="compositionally biased region" description="Basic and acidic residues" evidence="1">
    <location>
        <begin position="679"/>
        <end position="700"/>
    </location>
</feature>
<comment type="caution">
    <text evidence="2">The sequence shown here is derived from an EMBL/GenBank/DDBJ whole genome shotgun (WGS) entry which is preliminary data.</text>
</comment>
<dbReference type="Proteomes" id="UP000620104">
    <property type="component" value="Unassembled WGS sequence"/>
</dbReference>
<dbReference type="GO" id="GO:0005740">
    <property type="term" value="C:mitochondrial envelope"/>
    <property type="evidence" value="ECO:0007669"/>
    <property type="project" value="TreeGrafter"/>
</dbReference>
<evidence type="ECO:0000313" key="3">
    <source>
        <dbReference type="Proteomes" id="UP000620104"/>
    </source>
</evidence>
<dbReference type="OrthoDB" id="10249045at2759"/>
<feature type="region of interest" description="Disordered" evidence="1">
    <location>
        <begin position="1"/>
        <end position="150"/>
    </location>
</feature>
<organism evidence="2 3">
    <name type="scientific">Naganishia liquefaciens</name>
    <dbReference type="NCBI Taxonomy" id="104408"/>
    <lineage>
        <taxon>Eukaryota</taxon>
        <taxon>Fungi</taxon>
        <taxon>Dikarya</taxon>
        <taxon>Basidiomycota</taxon>
        <taxon>Agaricomycotina</taxon>
        <taxon>Tremellomycetes</taxon>
        <taxon>Filobasidiales</taxon>
        <taxon>Filobasidiaceae</taxon>
        <taxon>Naganishia</taxon>
    </lineage>
</organism>
<feature type="region of interest" description="Disordered" evidence="1">
    <location>
        <begin position="679"/>
        <end position="712"/>
    </location>
</feature>
<reference evidence="2" key="1">
    <citation type="submission" date="2020-07" db="EMBL/GenBank/DDBJ databases">
        <title>Draft Genome Sequence of a Deep-Sea Yeast, Naganishia (Cryptococcus) liquefaciens strain N6.</title>
        <authorList>
            <person name="Han Y.W."/>
            <person name="Kajitani R."/>
            <person name="Morimoto H."/>
            <person name="Parhat M."/>
            <person name="Tsubouchi H."/>
            <person name="Bakenova O."/>
            <person name="Ogata M."/>
            <person name="Argunhan B."/>
            <person name="Aoki R."/>
            <person name="Kajiwara S."/>
            <person name="Itoh T."/>
            <person name="Iwasaki H."/>
        </authorList>
    </citation>
    <scope>NUCLEOTIDE SEQUENCE</scope>
    <source>
        <strain evidence="2">N6</strain>
    </source>
</reference>
<accession>A0A8H3TSV3</accession>
<feature type="compositionally biased region" description="Low complexity" evidence="1">
    <location>
        <begin position="127"/>
        <end position="137"/>
    </location>
</feature>
<name>A0A8H3TSV3_9TREE</name>
<gene>
    <name evidence="2" type="ORF">NliqN6_2816</name>
</gene>
<dbReference type="Pfam" id="PF08634">
    <property type="entry name" value="Pet127"/>
    <property type="match status" value="1"/>
</dbReference>
<keyword evidence="3" id="KW-1185">Reference proteome</keyword>
<evidence type="ECO:0008006" key="4">
    <source>
        <dbReference type="Google" id="ProtNLM"/>
    </source>
</evidence>
<protein>
    <recommendedName>
        <fullName evidence="4">Pet127-domain-containing protein</fullName>
    </recommendedName>
</protein>
<dbReference type="PANTHER" id="PTHR31014:SF0">
    <property type="entry name" value="MITOCHONDRIAL TRANSLATION SYSTEM COMPONENT PET127-RELATED"/>
    <property type="match status" value="1"/>
</dbReference>